<dbReference type="PANTHER" id="PTHR48100:SF1">
    <property type="entry name" value="HISTIDINE PHOSPHATASE FAMILY PROTEIN-RELATED"/>
    <property type="match status" value="1"/>
</dbReference>
<dbReference type="SUPFAM" id="SSF53254">
    <property type="entry name" value="Phosphoglycerate mutase-like"/>
    <property type="match status" value="1"/>
</dbReference>
<accession>A0A5C4N4W5</accession>
<dbReference type="EMBL" id="VDFU01000003">
    <property type="protein sequence ID" value="TNC51900.1"/>
    <property type="molecule type" value="Genomic_DNA"/>
</dbReference>
<proteinExistence type="predicted"/>
<dbReference type="AlphaFoldDB" id="A0A5C4N4W5"/>
<dbReference type="InterPro" id="IPR013078">
    <property type="entry name" value="His_Pase_superF_clade-1"/>
</dbReference>
<dbReference type="GO" id="GO:0005737">
    <property type="term" value="C:cytoplasm"/>
    <property type="evidence" value="ECO:0007669"/>
    <property type="project" value="TreeGrafter"/>
</dbReference>
<evidence type="ECO:0000313" key="1">
    <source>
        <dbReference type="EMBL" id="TNC51900.1"/>
    </source>
</evidence>
<dbReference type="CDD" id="cd07067">
    <property type="entry name" value="HP_PGM_like"/>
    <property type="match status" value="1"/>
</dbReference>
<reference evidence="1 2" key="1">
    <citation type="submission" date="2019-06" db="EMBL/GenBank/DDBJ databases">
        <title>YIM 131921 draft genome.</title>
        <authorList>
            <person name="Jiang L."/>
        </authorList>
    </citation>
    <scope>NUCLEOTIDE SEQUENCE [LARGE SCALE GENOMIC DNA]</scope>
    <source>
        <strain evidence="1 2">YIM 131921</strain>
    </source>
</reference>
<organism evidence="1 2">
    <name type="scientific">Rubellimicrobium rubrum</name>
    <dbReference type="NCBI Taxonomy" id="2585369"/>
    <lineage>
        <taxon>Bacteria</taxon>
        <taxon>Pseudomonadati</taxon>
        <taxon>Pseudomonadota</taxon>
        <taxon>Alphaproteobacteria</taxon>
        <taxon>Rhodobacterales</taxon>
        <taxon>Roseobacteraceae</taxon>
        <taxon>Rubellimicrobium</taxon>
    </lineage>
</organism>
<dbReference type="GO" id="GO:0016791">
    <property type="term" value="F:phosphatase activity"/>
    <property type="evidence" value="ECO:0007669"/>
    <property type="project" value="TreeGrafter"/>
</dbReference>
<gene>
    <name evidence="1" type="ORF">FHG66_03560</name>
</gene>
<dbReference type="Gene3D" id="3.40.50.1240">
    <property type="entry name" value="Phosphoglycerate mutase-like"/>
    <property type="match status" value="1"/>
</dbReference>
<dbReference type="InterPro" id="IPR029033">
    <property type="entry name" value="His_PPase_superfam"/>
</dbReference>
<sequence length="189" mass="20773">MRRLWLVRHGPTGAKGMCGWTDLPADLSDTTALNRLSLALPWAPVVSSDLRRAVTTADALAEERTRLPHNPDLREVHFGAWEMRTFAEIEAEAPVLARALWAEPGDHAPPGGESWNGLRLRVERALDRLLSEHPEIIVVCHFGPILAALQRARGVGATEVFAQKIEPLSLTVLARGDAGWSVDLVDHHP</sequence>
<dbReference type="InterPro" id="IPR050275">
    <property type="entry name" value="PGM_Phosphatase"/>
</dbReference>
<dbReference type="RefSeq" id="WP_139075322.1">
    <property type="nucleotide sequence ID" value="NZ_VDFU01000003.1"/>
</dbReference>
<name>A0A5C4N4W5_9RHOB</name>
<comment type="caution">
    <text evidence="1">The sequence shown here is derived from an EMBL/GenBank/DDBJ whole genome shotgun (WGS) entry which is preliminary data.</text>
</comment>
<dbReference type="Pfam" id="PF00300">
    <property type="entry name" value="His_Phos_1"/>
    <property type="match status" value="1"/>
</dbReference>
<keyword evidence="2" id="KW-1185">Reference proteome</keyword>
<dbReference type="OrthoDB" id="8347407at2"/>
<dbReference type="SMART" id="SM00855">
    <property type="entry name" value="PGAM"/>
    <property type="match status" value="1"/>
</dbReference>
<evidence type="ECO:0000313" key="2">
    <source>
        <dbReference type="Proteomes" id="UP000305887"/>
    </source>
</evidence>
<protein>
    <submittedName>
        <fullName evidence="1">Histidine phosphatase family protein</fullName>
    </submittedName>
</protein>
<dbReference type="Proteomes" id="UP000305887">
    <property type="component" value="Unassembled WGS sequence"/>
</dbReference>
<dbReference type="PANTHER" id="PTHR48100">
    <property type="entry name" value="BROAD-SPECIFICITY PHOSPHATASE YOR283W-RELATED"/>
    <property type="match status" value="1"/>
</dbReference>